<keyword evidence="1" id="KW-1133">Transmembrane helix</keyword>
<organism evidence="2 3">
    <name type="scientific">Glossina brevipalpis</name>
    <dbReference type="NCBI Taxonomy" id="37001"/>
    <lineage>
        <taxon>Eukaryota</taxon>
        <taxon>Metazoa</taxon>
        <taxon>Ecdysozoa</taxon>
        <taxon>Arthropoda</taxon>
        <taxon>Hexapoda</taxon>
        <taxon>Insecta</taxon>
        <taxon>Pterygota</taxon>
        <taxon>Neoptera</taxon>
        <taxon>Endopterygota</taxon>
        <taxon>Diptera</taxon>
        <taxon>Brachycera</taxon>
        <taxon>Muscomorpha</taxon>
        <taxon>Hippoboscoidea</taxon>
        <taxon>Glossinidae</taxon>
        <taxon>Glossina</taxon>
    </lineage>
</organism>
<dbReference type="AlphaFoldDB" id="A0A1A9W4S3"/>
<protein>
    <submittedName>
        <fullName evidence="2">Uncharacterized protein</fullName>
    </submittedName>
</protein>
<keyword evidence="1" id="KW-0472">Membrane</keyword>
<keyword evidence="3" id="KW-1185">Reference proteome</keyword>
<evidence type="ECO:0000256" key="1">
    <source>
        <dbReference type="SAM" id="Phobius"/>
    </source>
</evidence>
<evidence type="ECO:0000313" key="2">
    <source>
        <dbReference type="EnsemblMetazoa" id="GBRI006319-PA"/>
    </source>
</evidence>
<accession>A0A1A9W4S3</accession>
<keyword evidence="1" id="KW-0812">Transmembrane</keyword>
<proteinExistence type="predicted"/>
<sequence length="156" mass="16423">MEVVVFCGNLVAVVVVGIVVVAVVVIIVALVVGACVVVVLVAMVLMALVTIMDGIVEVTKALLVLKPAVKARLLSTADKVEVDARFTGVVVTVMGSCGKFLATDTSSNLGCSSLTEVIVKALGLRGDNLRSASYEKCSENIYIFQDFDFLQPNKLC</sequence>
<dbReference type="Proteomes" id="UP000091820">
    <property type="component" value="Unassembled WGS sequence"/>
</dbReference>
<dbReference type="EnsemblMetazoa" id="GBRI006319-RA">
    <property type="protein sequence ID" value="GBRI006319-PA"/>
    <property type="gene ID" value="GBRI006319"/>
</dbReference>
<dbReference type="VEuPathDB" id="VectorBase:GBRI006319"/>
<reference evidence="2" key="2">
    <citation type="submission" date="2020-05" db="UniProtKB">
        <authorList>
            <consortium name="EnsemblMetazoa"/>
        </authorList>
    </citation>
    <scope>IDENTIFICATION</scope>
    <source>
        <strain evidence="2">IAEA</strain>
    </source>
</reference>
<feature type="transmembrane region" description="Helical" evidence="1">
    <location>
        <begin position="12"/>
        <end position="45"/>
    </location>
</feature>
<evidence type="ECO:0000313" key="3">
    <source>
        <dbReference type="Proteomes" id="UP000091820"/>
    </source>
</evidence>
<reference evidence="3" key="1">
    <citation type="submission" date="2014-03" db="EMBL/GenBank/DDBJ databases">
        <authorList>
            <person name="Aksoy S."/>
            <person name="Warren W."/>
            <person name="Wilson R.K."/>
        </authorList>
    </citation>
    <scope>NUCLEOTIDE SEQUENCE [LARGE SCALE GENOMIC DNA]</scope>
    <source>
        <strain evidence="3">IAEA</strain>
    </source>
</reference>
<name>A0A1A9W4S3_9MUSC</name>